<accession>A0ABD6ERN1</accession>
<reference evidence="1 2" key="1">
    <citation type="submission" date="2024-08" db="EMBL/GenBank/DDBJ databases">
        <title>Gnathostoma spinigerum genome.</title>
        <authorList>
            <person name="Gonzalez-Bertolin B."/>
            <person name="Monzon S."/>
            <person name="Zaballos A."/>
            <person name="Jimenez P."/>
            <person name="Dekumyoy P."/>
            <person name="Varona S."/>
            <person name="Cuesta I."/>
            <person name="Sumanam S."/>
            <person name="Adisakwattana P."/>
            <person name="Gasser R.B."/>
            <person name="Hernandez-Gonzalez A."/>
            <person name="Young N.D."/>
            <person name="Perteguer M.J."/>
        </authorList>
    </citation>
    <scope>NUCLEOTIDE SEQUENCE [LARGE SCALE GENOMIC DNA]</scope>
    <source>
        <strain evidence="1">AL3</strain>
        <tissue evidence="1">Liver</tissue>
    </source>
</reference>
<evidence type="ECO:0000313" key="1">
    <source>
        <dbReference type="EMBL" id="MFH4981976.1"/>
    </source>
</evidence>
<dbReference type="Pfam" id="PF14473">
    <property type="entry name" value="RD3"/>
    <property type="match status" value="1"/>
</dbReference>
<gene>
    <name evidence="1" type="ORF">AB6A40_008685</name>
</gene>
<keyword evidence="2" id="KW-1185">Reference proteome</keyword>
<proteinExistence type="predicted"/>
<sequence length="193" mass="22586">MIRWILRYILPKNTEANSLVEWEKHSAQAWTGYLAVAEIEQEIERIEMYQEVRRLEQSHRERVADYSWLAIRNPNASRRRLTLEEWAQIEATCNKILCGELSSVLSEWHSTIASATCRQQIIDAFINAVKKTLSRRRRHTFTAKSFINCLLRQMTAFGPTAVSGRQIRLNNDLSMTRAQLSMNEVRQTDMVSW</sequence>
<comment type="caution">
    <text evidence="1">The sequence shown here is derived from an EMBL/GenBank/DDBJ whole genome shotgun (WGS) entry which is preliminary data.</text>
</comment>
<dbReference type="Proteomes" id="UP001608902">
    <property type="component" value="Unassembled WGS sequence"/>
</dbReference>
<evidence type="ECO:0000313" key="2">
    <source>
        <dbReference type="Proteomes" id="UP001608902"/>
    </source>
</evidence>
<dbReference type="InterPro" id="IPR028092">
    <property type="entry name" value="RD3"/>
</dbReference>
<dbReference type="AlphaFoldDB" id="A0ABD6ERN1"/>
<dbReference type="EMBL" id="JBGFUD010008239">
    <property type="protein sequence ID" value="MFH4981976.1"/>
    <property type="molecule type" value="Genomic_DNA"/>
</dbReference>
<name>A0ABD6ERN1_9BILA</name>
<protein>
    <submittedName>
        <fullName evidence="1">Uncharacterized protein</fullName>
    </submittedName>
</protein>
<organism evidence="1 2">
    <name type="scientific">Gnathostoma spinigerum</name>
    <dbReference type="NCBI Taxonomy" id="75299"/>
    <lineage>
        <taxon>Eukaryota</taxon>
        <taxon>Metazoa</taxon>
        <taxon>Ecdysozoa</taxon>
        <taxon>Nematoda</taxon>
        <taxon>Chromadorea</taxon>
        <taxon>Rhabditida</taxon>
        <taxon>Spirurina</taxon>
        <taxon>Gnathostomatomorpha</taxon>
        <taxon>Gnathostomatoidea</taxon>
        <taxon>Gnathostomatidae</taxon>
        <taxon>Gnathostoma</taxon>
    </lineage>
</organism>